<dbReference type="SUPFAM" id="SSF56784">
    <property type="entry name" value="HAD-like"/>
    <property type="match status" value="1"/>
</dbReference>
<dbReference type="SFLD" id="SFLDG01129">
    <property type="entry name" value="C1.5:_HAD__Beta-PGM__Phosphata"/>
    <property type="match status" value="1"/>
</dbReference>
<dbReference type="OrthoDB" id="3774052at2"/>
<dbReference type="Gene3D" id="1.10.150.240">
    <property type="entry name" value="Putative phosphatase, domain 2"/>
    <property type="match status" value="1"/>
</dbReference>
<evidence type="ECO:0000313" key="4">
    <source>
        <dbReference type="Proteomes" id="UP000198983"/>
    </source>
</evidence>
<dbReference type="InterPro" id="IPR023214">
    <property type="entry name" value="HAD_sf"/>
</dbReference>
<dbReference type="InterPro" id="IPR006328">
    <property type="entry name" value="2-HAD"/>
</dbReference>
<dbReference type="RefSeq" id="WP_092653525.1">
    <property type="nucleotide sequence ID" value="NZ_LT629732.1"/>
</dbReference>
<dbReference type="SFLD" id="SFLDS00003">
    <property type="entry name" value="Haloacid_Dehalogenase"/>
    <property type="match status" value="1"/>
</dbReference>
<dbReference type="NCBIfam" id="TIGR01428">
    <property type="entry name" value="HAD_type_II"/>
    <property type="match status" value="1"/>
</dbReference>
<keyword evidence="4" id="KW-1185">Reference proteome</keyword>
<proteinExistence type="inferred from homology"/>
<dbReference type="PRINTS" id="PR00413">
    <property type="entry name" value="HADHALOGNASE"/>
</dbReference>
<dbReference type="Pfam" id="PF00702">
    <property type="entry name" value="Hydrolase"/>
    <property type="match status" value="1"/>
</dbReference>
<dbReference type="PANTHER" id="PTHR43316:SF3">
    <property type="entry name" value="HALOACID DEHALOGENASE, TYPE II (AFU_ORTHOLOGUE AFUA_2G07750)-RELATED"/>
    <property type="match status" value="1"/>
</dbReference>
<name>A0A1H1RVQ8_9ACTN</name>
<dbReference type="Proteomes" id="UP000198983">
    <property type="component" value="Chromosome I"/>
</dbReference>
<dbReference type="GO" id="GO:0019120">
    <property type="term" value="F:hydrolase activity, acting on acid halide bonds, in C-halide compounds"/>
    <property type="evidence" value="ECO:0007669"/>
    <property type="project" value="InterPro"/>
</dbReference>
<dbReference type="InterPro" id="IPR051540">
    <property type="entry name" value="S-2-haloacid_dehalogenase"/>
</dbReference>
<reference evidence="3 4" key="1">
    <citation type="submission" date="2016-10" db="EMBL/GenBank/DDBJ databases">
        <authorList>
            <person name="de Groot N.N."/>
        </authorList>
    </citation>
    <scope>NUCLEOTIDE SEQUENCE [LARGE SCALE GENOMIC DNA]</scope>
    <source>
        <strain evidence="3 4">DSM 22024</strain>
    </source>
</reference>
<evidence type="ECO:0000256" key="1">
    <source>
        <dbReference type="ARBA" id="ARBA00008106"/>
    </source>
</evidence>
<dbReference type="EMBL" id="LT629732">
    <property type="protein sequence ID" value="SDS39851.1"/>
    <property type="molecule type" value="Genomic_DNA"/>
</dbReference>
<dbReference type="Gene3D" id="3.40.50.1000">
    <property type="entry name" value="HAD superfamily/HAD-like"/>
    <property type="match status" value="1"/>
</dbReference>
<dbReference type="InterPro" id="IPR036412">
    <property type="entry name" value="HAD-like_sf"/>
</dbReference>
<dbReference type="STRING" id="117157.SAMN04489717_2569"/>
<dbReference type="AlphaFoldDB" id="A0A1H1RVQ8"/>
<keyword evidence="2" id="KW-0378">Hydrolase</keyword>
<evidence type="ECO:0000256" key="2">
    <source>
        <dbReference type="ARBA" id="ARBA00022801"/>
    </source>
</evidence>
<sequence>MPHRPEVVVFDVNETLTDLSPLRDRLESVGAPRHLLDSWFAATLRDGFALTSVGEYADFAAVAKSALRTALAGSGAGFADEAKREEAVAEVISGFPALDVHPDVPAGLRRLREAGVRLVTLTNGAAEMTRGSFERAGVLDLFERRLSVSEPRRWKPAPEPYLWAVGECGVPADRAALVAVHPWDTDGAARAGLTTAWIDRSGRPFPDIFRAPDVTGPDLPAVVESLLALAAA</sequence>
<evidence type="ECO:0000313" key="3">
    <source>
        <dbReference type="EMBL" id="SDS39851.1"/>
    </source>
</evidence>
<dbReference type="PANTHER" id="PTHR43316">
    <property type="entry name" value="HYDROLASE, HALOACID DELAHOGENASE-RELATED"/>
    <property type="match status" value="1"/>
</dbReference>
<dbReference type="CDD" id="cd02588">
    <property type="entry name" value="HAD_L2-DEX"/>
    <property type="match status" value="1"/>
</dbReference>
<organism evidence="3 4">
    <name type="scientific">Actinopolymorpha singaporensis</name>
    <dbReference type="NCBI Taxonomy" id="117157"/>
    <lineage>
        <taxon>Bacteria</taxon>
        <taxon>Bacillati</taxon>
        <taxon>Actinomycetota</taxon>
        <taxon>Actinomycetes</taxon>
        <taxon>Propionibacteriales</taxon>
        <taxon>Actinopolymorphaceae</taxon>
        <taxon>Actinopolymorpha</taxon>
    </lineage>
</organism>
<accession>A0A1H1RVQ8</accession>
<gene>
    <name evidence="3" type="ORF">SAMN04489717_2569</name>
</gene>
<protein>
    <submittedName>
        <fullName evidence="3">2-haloacid dehalogenase</fullName>
    </submittedName>
</protein>
<dbReference type="InterPro" id="IPR006439">
    <property type="entry name" value="HAD-SF_hydro_IA"/>
</dbReference>
<dbReference type="InterPro" id="IPR023198">
    <property type="entry name" value="PGP-like_dom2"/>
</dbReference>
<comment type="similarity">
    <text evidence="1">Belongs to the HAD-like hydrolase superfamily. S-2-haloalkanoic acid dehalogenase family.</text>
</comment>